<dbReference type="GeneID" id="6082805"/>
<dbReference type="PANTHER" id="PTHR35870:SF1">
    <property type="entry name" value="PROTEIN, PUTATIVE (AFU_ORTHOLOGUE AFUA_5G03330)-RELATED"/>
    <property type="match status" value="1"/>
</dbReference>
<dbReference type="PANTHER" id="PTHR35870">
    <property type="entry name" value="PROTEIN, PUTATIVE (AFU_ORTHOLOGUE AFUA_5G03330)-RELATED"/>
    <property type="match status" value="1"/>
</dbReference>
<keyword evidence="1" id="KW-0560">Oxidoreductase</keyword>
<evidence type="ECO:0000256" key="1">
    <source>
        <dbReference type="ARBA" id="ARBA00023002"/>
    </source>
</evidence>
<dbReference type="InParanoid" id="B0DT94"/>
<evidence type="ECO:0000313" key="2">
    <source>
        <dbReference type="EMBL" id="EDR02238.1"/>
    </source>
</evidence>
<organism evidence="3">
    <name type="scientific">Laccaria bicolor (strain S238N-H82 / ATCC MYA-4686)</name>
    <name type="common">Bicoloured deceiver</name>
    <name type="synonym">Laccaria laccata var. bicolor</name>
    <dbReference type="NCBI Taxonomy" id="486041"/>
    <lineage>
        <taxon>Eukaryota</taxon>
        <taxon>Fungi</taxon>
        <taxon>Dikarya</taxon>
        <taxon>Basidiomycota</taxon>
        <taxon>Agaricomycotina</taxon>
        <taxon>Agaricomycetes</taxon>
        <taxon>Agaricomycetidae</taxon>
        <taxon>Agaricales</taxon>
        <taxon>Agaricineae</taxon>
        <taxon>Hydnangiaceae</taxon>
        <taxon>Laccaria</taxon>
    </lineage>
</organism>
<dbReference type="RefSeq" id="XP_001887183.1">
    <property type="nucleotide sequence ID" value="XM_001887148.1"/>
</dbReference>
<evidence type="ECO:0000313" key="3">
    <source>
        <dbReference type="Proteomes" id="UP000001194"/>
    </source>
</evidence>
<dbReference type="InterPro" id="IPR025337">
    <property type="entry name" value="Questin_oxidase-like"/>
</dbReference>
<proteinExistence type="predicted"/>
<dbReference type="OrthoDB" id="10004862at2759"/>
<dbReference type="GO" id="GO:0016491">
    <property type="term" value="F:oxidoreductase activity"/>
    <property type="evidence" value="ECO:0007669"/>
    <property type="project" value="UniProtKB-KW"/>
</dbReference>
<dbReference type="Pfam" id="PF14027">
    <property type="entry name" value="Questin_oxidase"/>
    <property type="match status" value="1"/>
</dbReference>
<gene>
    <name evidence="2" type="ORF">LACBIDRAFT_309882</name>
</gene>
<protein>
    <submittedName>
        <fullName evidence="2">Predicted protein</fullName>
    </submittedName>
</protein>
<keyword evidence="3" id="KW-1185">Reference proteome</keyword>
<dbReference type="Proteomes" id="UP000001194">
    <property type="component" value="Unassembled WGS sequence"/>
</dbReference>
<dbReference type="HOGENOM" id="CLU_019145_1_0_1"/>
<accession>B0DT94</accession>
<sequence length="455" mass="50818">MSGSDAKFELFPAPSHLDKGGLLPPRVWPGRTPASIATLRQILKDNHEKWHIYFNTRGFHNHAAHTVIALWALGANEEILNAAYRYASSYLLPLFESPGLINEGNWETHLGDEKYYQAYISFFTEEVKAKGVDAVLEEYVFATSANYVSGQTEQPQMLGRLLDAVIHPLIHVGYGVEFGLPGMVIEGLAWTAVHKGFSTSVLTQTLFSEPAPEKKDHPTHAFTVLGRVISDPRLANNADPQVIKEYVDQWQPEGDVAKHLEELLWVNSLVYGVAGLEEIGQFNADFFYMHLVTSSIFLPSLCARLTERSQTLFLRSYFLISLSLYVERGRPALDIPRFFANDTTLHPADDSTPHAEGLVSLPSGVTPNPWLSVIQTSLVHHDEHVPKLQRALCYLAELFGGTPAGYFKNTELKDAELVDGTLFVRTANLSAKRTGRGEVPSRDVWDRRGFFQLKA</sequence>
<dbReference type="EMBL" id="DS547132">
    <property type="protein sequence ID" value="EDR02238.1"/>
    <property type="molecule type" value="Genomic_DNA"/>
</dbReference>
<reference evidence="2 3" key="1">
    <citation type="journal article" date="2008" name="Nature">
        <title>The genome of Laccaria bicolor provides insights into mycorrhizal symbiosis.</title>
        <authorList>
            <person name="Martin F."/>
            <person name="Aerts A."/>
            <person name="Ahren D."/>
            <person name="Brun A."/>
            <person name="Danchin E.G.J."/>
            <person name="Duchaussoy F."/>
            <person name="Gibon J."/>
            <person name="Kohler A."/>
            <person name="Lindquist E."/>
            <person name="Pereda V."/>
            <person name="Salamov A."/>
            <person name="Shapiro H.J."/>
            <person name="Wuyts J."/>
            <person name="Blaudez D."/>
            <person name="Buee M."/>
            <person name="Brokstein P."/>
            <person name="Canbaeck B."/>
            <person name="Cohen D."/>
            <person name="Courty P.E."/>
            <person name="Coutinho P.M."/>
            <person name="Delaruelle C."/>
            <person name="Detter J.C."/>
            <person name="Deveau A."/>
            <person name="DiFazio S."/>
            <person name="Duplessis S."/>
            <person name="Fraissinet-Tachet L."/>
            <person name="Lucic E."/>
            <person name="Frey-Klett P."/>
            <person name="Fourrey C."/>
            <person name="Feussner I."/>
            <person name="Gay G."/>
            <person name="Grimwood J."/>
            <person name="Hoegger P.J."/>
            <person name="Jain P."/>
            <person name="Kilaru S."/>
            <person name="Labbe J."/>
            <person name="Lin Y.C."/>
            <person name="Legue V."/>
            <person name="Le Tacon F."/>
            <person name="Marmeisse R."/>
            <person name="Melayah D."/>
            <person name="Montanini B."/>
            <person name="Muratet M."/>
            <person name="Nehls U."/>
            <person name="Niculita-Hirzel H."/>
            <person name="Oudot-Le Secq M.P."/>
            <person name="Peter M."/>
            <person name="Quesneville H."/>
            <person name="Rajashekar B."/>
            <person name="Reich M."/>
            <person name="Rouhier N."/>
            <person name="Schmutz J."/>
            <person name="Yin T."/>
            <person name="Chalot M."/>
            <person name="Henrissat B."/>
            <person name="Kuees U."/>
            <person name="Lucas S."/>
            <person name="Van de Peer Y."/>
            <person name="Podila G.K."/>
            <person name="Polle A."/>
            <person name="Pukkila P.J."/>
            <person name="Richardson P.M."/>
            <person name="Rouze P."/>
            <person name="Sanders I.R."/>
            <person name="Stajich J.E."/>
            <person name="Tunlid A."/>
            <person name="Tuskan G."/>
            <person name="Grigoriev I.V."/>
        </authorList>
    </citation>
    <scope>NUCLEOTIDE SEQUENCE [LARGE SCALE GENOMIC DNA]</scope>
    <source>
        <strain evidence="3">S238N-H82 / ATCC MYA-4686</strain>
    </source>
</reference>
<dbReference type="STRING" id="486041.B0DT94"/>
<name>B0DT94_LACBS</name>
<dbReference type="KEGG" id="lbc:LACBIDRAFT_309882"/>
<dbReference type="AlphaFoldDB" id="B0DT94"/>